<dbReference type="KEGG" id="pze:HU754_024490"/>
<proteinExistence type="predicted"/>
<sequence length="382" mass="43680">MHPSINAPINFNYLMPEEHPKNPYSPCWCLSGKKWKFCHKTRASEKSIHEKEYQRLVRKNYNQGKCLHPEASSNTCTLPAINSHTIQMNGGITTLSAAQHVYTFKLVDSMKSEIYEPKNIGIRKASTFLGFCKKHDSALFKVIETLPIEITQTTAFYMSYRAISYELHGKQRASAATPFMTLQDKGKPFEAQAWLQNYAHLSAQGYATGLRVHKQIKDRYDQLHLSADLTEFNFYAIEFSRPSPIVACGAFCPEFDIHNNPLQKLSQGTHDFQAISLNVLNLNDKSYAIFGWLDDKYLIARNYISALKEHPEELVADLILKICFQNLENTYISPEWWDSLSIPHKKIICSIFKTGIGTVPKTASSLLTTEALWRERIVRFLS</sequence>
<gene>
    <name evidence="1" type="ORF">HU754_024490</name>
</gene>
<dbReference type="AlphaFoldDB" id="A0A9E6TAH1"/>
<accession>A0A9E6TAH1</accession>
<evidence type="ECO:0008006" key="3">
    <source>
        <dbReference type="Google" id="ProtNLM"/>
    </source>
</evidence>
<evidence type="ECO:0000313" key="1">
    <source>
        <dbReference type="EMBL" id="QXI10927.1"/>
    </source>
</evidence>
<protein>
    <recommendedName>
        <fullName evidence="3">SEC-C motif-containing protein</fullName>
    </recommendedName>
</protein>
<organism evidence="1 2">
    <name type="scientific">Pseudomonas zeae</name>
    <dbReference type="NCBI Taxonomy" id="2745510"/>
    <lineage>
        <taxon>Bacteria</taxon>
        <taxon>Pseudomonadati</taxon>
        <taxon>Pseudomonadota</taxon>
        <taxon>Gammaproteobacteria</taxon>
        <taxon>Pseudomonadales</taxon>
        <taxon>Pseudomonadaceae</taxon>
        <taxon>Pseudomonas</taxon>
    </lineage>
</organism>
<dbReference type="RefSeq" id="WP_186624488.1">
    <property type="nucleotide sequence ID" value="NZ_CP077090.1"/>
</dbReference>
<evidence type="ECO:0000313" key="2">
    <source>
        <dbReference type="Proteomes" id="UP000627092"/>
    </source>
</evidence>
<reference evidence="1" key="2">
    <citation type="journal article" date="2021" name="Microorganisms">
        <title>The Ever-Expanding Pseudomonas Genus: Description of 43 New Species and Partition of the Pseudomonas putida Group.</title>
        <authorList>
            <person name="Girard L."/>
            <person name="Lood C."/>
            <person name="Hofte M."/>
            <person name="Vandamme P."/>
            <person name="Rokni-Zadeh H."/>
            <person name="van Noort V."/>
            <person name="Lavigne R."/>
            <person name="De Mot R."/>
        </authorList>
    </citation>
    <scope>NUCLEOTIDE SEQUENCE</scope>
    <source>
        <strain evidence="1">OE 48.2</strain>
    </source>
</reference>
<dbReference type="EMBL" id="CP077090">
    <property type="protein sequence ID" value="QXI10927.1"/>
    <property type="molecule type" value="Genomic_DNA"/>
</dbReference>
<dbReference type="Proteomes" id="UP000627092">
    <property type="component" value="Chromosome"/>
</dbReference>
<reference evidence="1" key="1">
    <citation type="journal article" date="2020" name="Microorganisms">
        <title>Reliable Identification of Environmental Pseudomonas Isolates Using the rpoD Gene.</title>
        <authorList>
            <consortium name="The Broad Institute Genome Sequencing Platform"/>
            <person name="Girard L."/>
            <person name="Lood C."/>
            <person name="Rokni-Zadeh H."/>
            <person name="van Noort V."/>
            <person name="Lavigne R."/>
            <person name="De Mot R."/>
        </authorList>
    </citation>
    <scope>NUCLEOTIDE SEQUENCE</scope>
    <source>
        <strain evidence="1">OE 48.2</strain>
    </source>
</reference>
<name>A0A9E6TAH1_9PSED</name>